<organism evidence="1 2">
    <name type="scientific">Dysgonomonas hofstadii</name>
    <dbReference type="NCBI Taxonomy" id="637886"/>
    <lineage>
        <taxon>Bacteria</taxon>
        <taxon>Pseudomonadati</taxon>
        <taxon>Bacteroidota</taxon>
        <taxon>Bacteroidia</taxon>
        <taxon>Bacteroidales</taxon>
        <taxon>Dysgonomonadaceae</taxon>
        <taxon>Dysgonomonas</taxon>
    </lineage>
</organism>
<dbReference type="GO" id="GO:0004803">
    <property type="term" value="F:transposase activity"/>
    <property type="evidence" value="ECO:0007669"/>
    <property type="project" value="InterPro"/>
</dbReference>
<accession>A0A840CH00</accession>
<dbReference type="Gene3D" id="1.10.10.60">
    <property type="entry name" value="Homeodomain-like"/>
    <property type="match status" value="1"/>
</dbReference>
<dbReference type="RefSeq" id="WP_221232879.1">
    <property type="nucleotide sequence ID" value="NZ_JACIEP010000001.1"/>
</dbReference>
<evidence type="ECO:0000313" key="1">
    <source>
        <dbReference type="EMBL" id="MBB4034526.1"/>
    </source>
</evidence>
<protein>
    <submittedName>
        <fullName evidence="1">Transposase-like protein</fullName>
    </submittedName>
</protein>
<dbReference type="GO" id="GO:0043565">
    <property type="term" value="F:sequence-specific DNA binding"/>
    <property type="evidence" value="ECO:0007669"/>
    <property type="project" value="InterPro"/>
</dbReference>
<evidence type="ECO:0000313" key="2">
    <source>
        <dbReference type="Proteomes" id="UP000555103"/>
    </source>
</evidence>
<dbReference type="SUPFAM" id="SSF48295">
    <property type="entry name" value="TrpR-like"/>
    <property type="match status" value="1"/>
</dbReference>
<dbReference type="GO" id="GO:0006313">
    <property type="term" value="P:DNA transposition"/>
    <property type="evidence" value="ECO:0007669"/>
    <property type="project" value="InterPro"/>
</dbReference>
<keyword evidence="2" id="KW-1185">Reference proteome</keyword>
<dbReference type="EMBL" id="JACIEP010000001">
    <property type="protein sequence ID" value="MBB4034526.1"/>
    <property type="molecule type" value="Genomic_DNA"/>
</dbReference>
<proteinExistence type="predicted"/>
<gene>
    <name evidence="1" type="ORF">GGR21_000411</name>
</gene>
<dbReference type="Pfam" id="PF01527">
    <property type="entry name" value="HTH_Tnp_1"/>
    <property type="match status" value="1"/>
</dbReference>
<dbReference type="Proteomes" id="UP000555103">
    <property type="component" value="Unassembled WGS sequence"/>
</dbReference>
<feature type="non-terminal residue" evidence="1">
    <location>
        <position position="54"/>
    </location>
</feature>
<sequence length="54" mass="6661">MKYSERLVDKIVKLIEEDRYTITEICRAFKLNTKTFYEWKKTKPEFRKAIEEAE</sequence>
<dbReference type="InterPro" id="IPR010921">
    <property type="entry name" value="Trp_repressor/repl_initiator"/>
</dbReference>
<dbReference type="InterPro" id="IPR002514">
    <property type="entry name" value="Transposase_8"/>
</dbReference>
<reference evidence="1 2" key="1">
    <citation type="submission" date="2020-08" db="EMBL/GenBank/DDBJ databases">
        <title>Genomic Encyclopedia of Type Strains, Phase IV (KMG-IV): sequencing the most valuable type-strain genomes for metagenomic binning, comparative biology and taxonomic classification.</title>
        <authorList>
            <person name="Goeker M."/>
        </authorList>
    </citation>
    <scope>NUCLEOTIDE SEQUENCE [LARGE SCALE GENOMIC DNA]</scope>
    <source>
        <strain evidence="1 2">DSM 104969</strain>
    </source>
</reference>
<dbReference type="AlphaFoldDB" id="A0A840CH00"/>
<name>A0A840CH00_9BACT</name>
<comment type="caution">
    <text evidence="1">The sequence shown here is derived from an EMBL/GenBank/DDBJ whole genome shotgun (WGS) entry which is preliminary data.</text>
</comment>